<keyword evidence="5 10" id="KW-0489">Methyltransferase</keyword>
<dbReference type="AlphaFoldDB" id="M1Z0W3"/>
<keyword evidence="14" id="KW-1185">Reference proteome</keyword>
<evidence type="ECO:0000259" key="11">
    <source>
        <dbReference type="Pfam" id="PF04452"/>
    </source>
</evidence>
<reference evidence="13 14" key="1">
    <citation type="journal article" date="2013" name="Front. Microbiol.">
        <title>The genome of Nitrospina gracilis illuminates the metabolism and evolution of the major marine nitrite oxidizer.</title>
        <authorList>
            <person name="Luecker S."/>
            <person name="Nowka B."/>
            <person name="Rattei T."/>
            <person name="Spieck E."/>
            <person name="and Daims H."/>
        </authorList>
    </citation>
    <scope>NUCLEOTIDE SEQUENCE [LARGE SCALE GENOMIC DNA]</scope>
    <source>
        <strain evidence="13 14">3/211</strain>
    </source>
</reference>
<evidence type="ECO:0000256" key="5">
    <source>
        <dbReference type="ARBA" id="ARBA00022603"/>
    </source>
</evidence>
<dbReference type="Gene3D" id="3.40.1280.10">
    <property type="match status" value="1"/>
</dbReference>
<dbReference type="PIRSF" id="PIRSF015601">
    <property type="entry name" value="MTase_slr0722"/>
    <property type="match status" value="1"/>
</dbReference>
<dbReference type="Pfam" id="PF20260">
    <property type="entry name" value="PUA_4"/>
    <property type="match status" value="1"/>
</dbReference>
<dbReference type="HOGENOM" id="CLU_067442_5_1_0"/>
<accession>M1Z0W3</accession>
<keyword evidence="3 10" id="KW-0963">Cytoplasm</keyword>
<evidence type="ECO:0000256" key="6">
    <source>
        <dbReference type="ARBA" id="ARBA00022679"/>
    </source>
</evidence>
<dbReference type="EC" id="2.1.1.193" evidence="10"/>
<name>M1Z0W3_NITG3</name>
<dbReference type="RefSeq" id="WP_005009987.1">
    <property type="nucleotide sequence ID" value="NZ_HG422173.1"/>
</dbReference>
<dbReference type="NCBIfam" id="TIGR00046">
    <property type="entry name" value="RsmE family RNA methyltransferase"/>
    <property type="match status" value="1"/>
</dbReference>
<dbReference type="InParanoid" id="M1Z0W3"/>
<dbReference type="Proteomes" id="UP000011704">
    <property type="component" value="Unassembled WGS sequence"/>
</dbReference>
<dbReference type="PANTHER" id="PTHR30027:SF3">
    <property type="entry name" value="16S RRNA (URACIL(1498)-N(3))-METHYLTRANSFERASE"/>
    <property type="match status" value="1"/>
</dbReference>
<dbReference type="CDD" id="cd18084">
    <property type="entry name" value="RsmE-like"/>
    <property type="match status" value="1"/>
</dbReference>
<proteinExistence type="inferred from homology"/>
<dbReference type="OrthoDB" id="9815641at2"/>
<gene>
    <name evidence="13" type="ORF">NITGR_640018</name>
</gene>
<evidence type="ECO:0000256" key="9">
    <source>
        <dbReference type="ARBA" id="ARBA00047944"/>
    </source>
</evidence>
<dbReference type="GO" id="GO:0070042">
    <property type="term" value="F:rRNA (uridine-N3-)-methyltransferase activity"/>
    <property type="evidence" value="ECO:0007669"/>
    <property type="project" value="TreeGrafter"/>
</dbReference>
<protein>
    <recommendedName>
        <fullName evidence="10">Ribosomal RNA small subunit methyltransferase E</fullName>
        <ecNumber evidence="10">2.1.1.193</ecNumber>
    </recommendedName>
</protein>
<dbReference type="InterPro" id="IPR015947">
    <property type="entry name" value="PUA-like_sf"/>
</dbReference>
<dbReference type="InterPro" id="IPR006700">
    <property type="entry name" value="RsmE"/>
</dbReference>
<comment type="subcellular location">
    <subcellularLocation>
        <location evidence="1 10">Cytoplasm</location>
    </subcellularLocation>
</comment>
<dbReference type="GO" id="GO:0005737">
    <property type="term" value="C:cytoplasm"/>
    <property type="evidence" value="ECO:0007669"/>
    <property type="project" value="UniProtKB-SubCell"/>
</dbReference>
<dbReference type="InterPro" id="IPR046887">
    <property type="entry name" value="RsmE_PUA-like"/>
</dbReference>
<feature type="domain" description="Ribosomal RNA small subunit methyltransferase E PUA-like" evidence="12">
    <location>
        <begin position="19"/>
        <end position="64"/>
    </location>
</feature>
<dbReference type="FunCoup" id="M1Z0W3">
    <property type="interactions" value="327"/>
</dbReference>
<evidence type="ECO:0000256" key="7">
    <source>
        <dbReference type="ARBA" id="ARBA00022691"/>
    </source>
</evidence>
<evidence type="ECO:0000256" key="8">
    <source>
        <dbReference type="ARBA" id="ARBA00025699"/>
    </source>
</evidence>
<evidence type="ECO:0000256" key="10">
    <source>
        <dbReference type="PIRNR" id="PIRNR015601"/>
    </source>
</evidence>
<evidence type="ECO:0000313" key="14">
    <source>
        <dbReference type="Proteomes" id="UP000011704"/>
    </source>
</evidence>
<keyword evidence="4 10" id="KW-0698">rRNA processing</keyword>
<dbReference type="InterPro" id="IPR046886">
    <property type="entry name" value="RsmE_MTase_dom"/>
</dbReference>
<dbReference type="EMBL" id="CAQJ01000071">
    <property type="protein sequence ID" value="CCQ91371.1"/>
    <property type="molecule type" value="Genomic_DNA"/>
</dbReference>
<dbReference type="InterPro" id="IPR029028">
    <property type="entry name" value="Alpha/beta_knot_MTases"/>
</dbReference>
<feature type="domain" description="Ribosomal RNA small subunit methyltransferase E methyltransferase" evidence="11">
    <location>
        <begin position="73"/>
        <end position="240"/>
    </location>
</feature>
<dbReference type="SUPFAM" id="SSF88697">
    <property type="entry name" value="PUA domain-like"/>
    <property type="match status" value="1"/>
</dbReference>
<evidence type="ECO:0000256" key="2">
    <source>
        <dbReference type="ARBA" id="ARBA00005528"/>
    </source>
</evidence>
<dbReference type="GO" id="GO:0070475">
    <property type="term" value="P:rRNA base methylation"/>
    <property type="evidence" value="ECO:0007669"/>
    <property type="project" value="TreeGrafter"/>
</dbReference>
<evidence type="ECO:0000256" key="1">
    <source>
        <dbReference type="ARBA" id="ARBA00004496"/>
    </source>
</evidence>
<dbReference type="STRING" id="1266370.NITGR_640018"/>
<sequence length="246" mass="27505">MHRFFVPADQIDEKRVVVRGSDVNHIRKVLRLSEGDHILVVDGEGRQWQVRLTGLGAKEVEGEVVTEVSVATESPVKIVMGQALIKGNRFDHLVRKAVELGVHQVLPLESGRCVARIKKQEVEKKLERWQRIAEEAAKQCGRSKIPQVGPNIPDLKSFCDQVETCDLKLLFWEDETRARLRDVDNGDKAIGSIAFVAGPEGGWEPQEVEFLKKCGFLTVGLGPRTLRADSASLVILSLLQQRWGDL</sequence>
<dbReference type="InterPro" id="IPR029026">
    <property type="entry name" value="tRNA_m1G_MTases_N"/>
</dbReference>
<dbReference type="PANTHER" id="PTHR30027">
    <property type="entry name" value="RIBOSOMAL RNA SMALL SUBUNIT METHYLTRANSFERASE E"/>
    <property type="match status" value="1"/>
</dbReference>
<evidence type="ECO:0000256" key="3">
    <source>
        <dbReference type="ARBA" id="ARBA00022490"/>
    </source>
</evidence>
<dbReference type="SUPFAM" id="SSF75217">
    <property type="entry name" value="alpha/beta knot"/>
    <property type="match status" value="1"/>
</dbReference>
<organism evidence="13 14">
    <name type="scientific">Nitrospina gracilis (strain 3/211)</name>
    <dbReference type="NCBI Taxonomy" id="1266370"/>
    <lineage>
        <taxon>Bacteria</taxon>
        <taxon>Pseudomonadati</taxon>
        <taxon>Nitrospinota/Tectimicrobiota group</taxon>
        <taxon>Nitrospinota</taxon>
        <taxon>Nitrospinia</taxon>
        <taxon>Nitrospinales</taxon>
        <taxon>Nitrospinaceae</taxon>
        <taxon>Nitrospina</taxon>
    </lineage>
</organism>
<comment type="function">
    <text evidence="8 10">Specifically methylates the N3 position of the uracil ring of uridine 1498 (m3U1498) in 16S rRNA. Acts on the fully assembled 30S ribosomal subunit.</text>
</comment>
<keyword evidence="6 10" id="KW-0808">Transferase</keyword>
<dbReference type="Pfam" id="PF04452">
    <property type="entry name" value="Methyltrans_RNA"/>
    <property type="match status" value="1"/>
</dbReference>
<comment type="catalytic activity">
    <reaction evidence="9 10">
        <text>uridine(1498) in 16S rRNA + S-adenosyl-L-methionine = N(3)-methyluridine(1498) in 16S rRNA + S-adenosyl-L-homocysteine + H(+)</text>
        <dbReference type="Rhea" id="RHEA:42920"/>
        <dbReference type="Rhea" id="RHEA-COMP:10283"/>
        <dbReference type="Rhea" id="RHEA-COMP:10284"/>
        <dbReference type="ChEBI" id="CHEBI:15378"/>
        <dbReference type="ChEBI" id="CHEBI:57856"/>
        <dbReference type="ChEBI" id="CHEBI:59789"/>
        <dbReference type="ChEBI" id="CHEBI:65315"/>
        <dbReference type="ChEBI" id="CHEBI:74502"/>
        <dbReference type="EC" id="2.1.1.193"/>
    </reaction>
</comment>
<evidence type="ECO:0000256" key="4">
    <source>
        <dbReference type="ARBA" id="ARBA00022552"/>
    </source>
</evidence>
<keyword evidence="7 10" id="KW-0949">S-adenosyl-L-methionine</keyword>
<dbReference type="NCBIfam" id="NF008692">
    <property type="entry name" value="PRK11713.1-5"/>
    <property type="match status" value="1"/>
</dbReference>
<evidence type="ECO:0000259" key="12">
    <source>
        <dbReference type="Pfam" id="PF20260"/>
    </source>
</evidence>
<comment type="caution">
    <text evidence="13">The sequence shown here is derived from an EMBL/GenBank/DDBJ whole genome shotgun (WGS) entry which is preliminary data.</text>
</comment>
<comment type="similarity">
    <text evidence="2 10">Belongs to the RNA methyltransferase RsmE family.</text>
</comment>
<evidence type="ECO:0000313" key="13">
    <source>
        <dbReference type="EMBL" id="CCQ91371.1"/>
    </source>
</evidence>